<evidence type="ECO:0000313" key="2">
    <source>
        <dbReference type="Proteomes" id="UP000243975"/>
    </source>
</evidence>
<dbReference type="Proteomes" id="UP000243975">
    <property type="component" value="Unassembled WGS sequence"/>
</dbReference>
<protein>
    <submittedName>
        <fullName evidence="1">Uncharacterized protein</fullName>
    </submittedName>
</protein>
<dbReference type="OMA" id="RTCEKMA"/>
<name>A0A103XBS6_CYNCS</name>
<evidence type="ECO:0000313" key="1">
    <source>
        <dbReference type="EMBL" id="KVH87811.1"/>
    </source>
</evidence>
<dbReference type="PANTHER" id="PTHR47718">
    <property type="entry name" value="OS01G0519700 PROTEIN"/>
    <property type="match status" value="1"/>
</dbReference>
<organism evidence="1 2">
    <name type="scientific">Cynara cardunculus var. scolymus</name>
    <name type="common">Globe artichoke</name>
    <name type="synonym">Cynara scolymus</name>
    <dbReference type="NCBI Taxonomy" id="59895"/>
    <lineage>
        <taxon>Eukaryota</taxon>
        <taxon>Viridiplantae</taxon>
        <taxon>Streptophyta</taxon>
        <taxon>Embryophyta</taxon>
        <taxon>Tracheophyta</taxon>
        <taxon>Spermatophyta</taxon>
        <taxon>Magnoliopsida</taxon>
        <taxon>eudicotyledons</taxon>
        <taxon>Gunneridae</taxon>
        <taxon>Pentapetalae</taxon>
        <taxon>asterids</taxon>
        <taxon>campanulids</taxon>
        <taxon>Asterales</taxon>
        <taxon>Asteraceae</taxon>
        <taxon>Carduoideae</taxon>
        <taxon>Cardueae</taxon>
        <taxon>Carduinae</taxon>
        <taxon>Cynara</taxon>
    </lineage>
</organism>
<sequence>MMDEYGLRGHSWFEEMYTIRESWIPANFKDYHMSGLMKTTSRSETINAFLNVYTKYWNDLVYLLNTFDDAIESQRKVHYSLEVAIRTTIPRLLSPSKIEAQAANVYTKMIFYVQKEMNKAVWLCGVVDVLEVGDKKIYNIMHKNRKAEVMLNSEVQSIPEKYIFPHWRRELVPIELLSARARYGEMDIEKQVMINQAVLMFDLIIGHVRNDKNSLAKFVDQMEQWGDEISIDVPILTSTEQKRNDIQELLCVFEPESVDILPPTRIRNKGCGTGKRIVGMSERASVNANKTKRLCRTCEKMAWHDSRNCSSKSDVNILPPTRIRNKGCGTGKRHVGMSERASVNAKKTKSRTCEKMACHDSRNCLSKSDEDGSTVFLGLIPKLKCGGLISNTSLLCSLLEIEFSTVSSQILCK</sequence>
<dbReference type="EMBL" id="LEKV01005806">
    <property type="protein sequence ID" value="KVH87811.1"/>
    <property type="molecule type" value="Genomic_DNA"/>
</dbReference>
<dbReference type="PANTHER" id="PTHR47718:SF12">
    <property type="entry name" value="PROTEIN FAR1-RELATED SEQUENCE"/>
    <property type="match status" value="1"/>
</dbReference>
<reference evidence="1 2" key="1">
    <citation type="journal article" date="2016" name="Sci. Rep.">
        <title>The genome sequence of the outbreeding globe artichoke constructed de novo incorporating a phase-aware low-pass sequencing strategy of F1 progeny.</title>
        <authorList>
            <person name="Scaglione D."/>
            <person name="Reyes-Chin-Wo S."/>
            <person name="Acquadro A."/>
            <person name="Froenicke L."/>
            <person name="Portis E."/>
            <person name="Beitel C."/>
            <person name="Tirone M."/>
            <person name="Mauro R."/>
            <person name="Lo Monaco A."/>
            <person name="Mauromicale G."/>
            <person name="Faccioli P."/>
            <person name="Cattivelli L."/>
            <person name="Rieseberg L."/>
            <person name="Michelmore R."/>
            <person name="Lanteri S."/>
        </authorList>
    </citation>
    <scope>NUCLEOTIDE SEQUENCE [LARGE SCALE GENOMIC DNA]</scope>
    <source>
        <strain evidence="1">2C</strain>
    </source>
</reference>
<gene>
    <name evidence="1" type="ORF">Ccrd_024877</name>
</gene>
<proteinExistence type="predicted"/>
<dbReference type="AlphaFoldDB" id="A0A103XBS6"/>
<keyword evidence="2" id="KW-1185">Reference proteome</keyword>
<dbReference type="Gramene" id="KVH87811">
    <property type="protein sequence ID" value="KVH87811"/>
    <property type="gene ID" value="Ccrd_024877"/>
</dbReference>
<feature type="non-terminal residue" evidence="1">
    <location>
        <position position="1"/>
    </location>
</feature>
<comment type="caution">
    <text evidence="1">The sequence shown here is derived from an EMBL/GenBank/DDBJ whole genome shotgun (WGS) entry which is preliminary data.</text>
</comment>
<accession>A0A103XBS6</accession>